<protein>
    <submittedName>
        <fullName evidence="1">Uncharacterized protein</fullName>
    </submittedName>
</protein>
<organism evidence="1">
    <name type="scientific">Timema monikensis</name>
    <dbReference type="NCBI Taxonomy" id="170555"/>
    <lineage>
        <taxon>Eukaryota</taxon>
        <taxon>Metazoa</taxon>
        <taxon>Ecdysozoa</taxon>
        <taxon>Arthropoda</taxon>
        <taxon>Hexapoda</taxon>
        <taxon>Insecta</taxon>
        <taxon>Pterygota</taxon>
        <taxon>Neoptera</taxon>
        <taxon>Polyneoptera</taxon>
        <taxon>Phasmatodea</taxon>
        <taxon>Timematodea</taxon>
        <taxon>Timematoidea</taxon>
        <taxon>Timematidae</taxon>
        <taxon>Timema</taxon>
    </lineage>
</organism>
<sequence>MMVWQQLGMLLVVDKDEPHRSVRGIRHQSSIVWSLLLNDFLPSLHANAGIGKVELEEVNPHLRGGRVENHLGTPSSPDRDSNLDLLVLSGRSQHGKRVSQLRHRGGWQHWTCSNYSHLLETFRREHLAGRPLGHLLECNHIFVEGEWETILEKTTLCTPDRDLNLDLPIIGNLVYCESSVLDHAATEVDIPEINDLCTESPPPLNQNVTLTTILNGCRSPNTVSYYPFGLYALSTNYANGLGIGKVELDEVSPHLRGGRVEKHLGKTTPSSPDLDSNLDLPVLSSRAHHDKRKEVNPHLRGGRVENHLGKTTPVHPTEIRASIFPSSAVELNTTSALAKYATESINVWVGQAQIQGVEKMGGGEMVDQLGVERGGGGVTGSPKVRVLHNIRAINTWYHTYTELRIPQIKPDFTPDDRTE</sequence>
<evidence type="ECO:0000313" key="1">
    <source>
        <dbReference type="EMBL" id="CAD7432585.1"/>
    </source>
</evidence>
<reference evidence="1" key="1">
    <citation type="submission" date="2020-11" db="EMBL/GenBank/DDBJ databases">
        <authorList>
            <person name="Tran Van P."/>
        </authorList>
    </citation>
    <scope>NUCLEOTIDE SEQUENCE</scope>
</reference>
<dbReference type="AlphaFoldDB" id="A0A7R9EH70"/>
<name>A0A7R9EH70_9NEOP</name>
<gene>
    <name evidence="1" type="ORF">TMSB3V08_LOCUS9290</name>
</gene>
<accession>A0A7R9EH70</accession>
<proteinExistence type="predicted"/>
<dbReference type="EMBL" id="OB795703">
    <property type="protein sequence ID" value="CAD7432585.1"/>
    <property type="molecule type" value="Genomic_DNA"/>
</dbReference>